<keyword evidence="4" id="KW-0560">Oxidoreductase</keyword>
<proteinExistence type="predicted"/>
<evidence type="ECO:0000256" key="2">
    <source>
        <dbReference type="ARBA" id="ARBA00022630"/>
    </source>
</evidence>
<dbReference type="InterPro" id="IPR036188">
    <property type="entry name" value="FAD/NAD-bd_sf"/>
</dbReference>
<accession>A0A9P3FY74</accession>
<sequence>MSTQLPILIVGAGPVGLVSAVSLLKSGVPVRIIEKRETFHGGIRGTALQPRTLEALSFIGVARDVLDISTPPLDLKMYEADGRTAKITPWSHGPGTSQHFPFPEARTVSQAEFEALLRKHLAALGAHVETGKELAALDQSGDSVQVRILDVATGREEAAAFAFVVGADGAKGRIRKTIGIPFLGETREDERILSGNAYVTGLDKENWHMWGNLRKAGFGLKPMKTSNLFQLQTLGQELTGELPTDLEGVRKLFLSISHREDIVIEKVEWVSEWRANIRMCQKFSEKNVFLTGDAAHCHSPFGGQGMNSGIQDAINLSWKLAAVYHGHASRQLLETYSEERVPVIAEMLNLSSKIHNLAFGKPTKSALNGAIGGESAAEEKEITNEEVMRRPKALLQLGVNYRWSPIVLETRADASTESKHDPYGEETAKLRAGDRAPDAPVTVLAPAAPPQDSTLHTLLDMQRHVVMVFASSLAPLAQLPEELERLRGVVDAGIAKVAVVLPQGADASAAGSAGTQVQLLVDRDADARRVYDLDAADTGLTYVVVRPDGVVGAFAADASGARRYFEVLQAGGRR</sequence>
<dbReference type="PANTHER" id="PTHR43004:SF19">
    <property type="entry name" value="BINDING MONOOXYGENASE, PUTATIVE (JCVI)-RELATED"/>
    <property type="match status" value="1"/>
</dbReference>
<evidence type="ECO:0000256" key="4">
    <source>
        <dbReference type="ARBA" id="ARBA00023002"/>
    </source>
</evidence>
<comment type="caution">
    <text evidence="7">The sequence shown here is derived from an EMBL/GenBank/DDBJ whole genome shotgun (WGS) entry which is preliminary data.</text>
</comment>
<dbReference type="InterPro" id="IPR002938">
    <property type="entry name" value="FAD-bd"/>
</dbReference>
<dbReference type="Pfam" id="PF01494">
    <property type="entry name" value="FAD_binding_3"/>
    <property type="match status" value="1"/>
</dbReference>
<keyword evidence="2" id="KW-0285">Flavoprotein</keyword>
<dbReference type="PANTHER" id="PTHR43004">
    <property type="entry name" value="TRK SYSTEM POTASSIUM UPTAKE PROTEIN"/>
    <property type="match status" value="1"/>
</dbReference>
<dbReference type="Gene3D" id="3.40.30.120">
    <property type="match status" value="1"/>
</dbReference>
<organism evidence="7 8">
    <name type="scientific">Phanerochaete sordida</name>
    <dbReference type="NCBI Taxonomy" id="48140"/>
    <lineage>
        <taxon>Eukaryota</taxon>
        <taxon>Fungi</taxon>
        <taxon>Dikarya</taxon>
        <taxon>Basidiomycota</taxon>
        <taxon>Agaricomycotina</taxon>
        <taxon>Agaricomycetes</taxon>
        <taxon>Polyporales</taxon>
        <taxon>Phanerochaetaceae</taxon>
        <taxon>Phanerochaete</taxon>
    </lineage>
</organism>
<dbReference type="AlphaFoldDB" id="A0A9P3FY74"/>
<evidence type="ECO:0000313" key="7">
    <source>
        <dbReference type="EMBL" id="GJE84771.1"/>
    </source>
</evidence>
<dbReference type="InterPro" id="IPR050641">
    <property type="entry name" value="RIFMO-like"/>
</dbReference>
<evidence type="ECO:0000256" key="1">
    <source>
        <dbReference type="ARBA" id="ARBA00001974"/>
    </source>
</evidence>
<comment type="cofactor">
    <cofactor evidence="1">
        <name>FAD</name>
        <dbReference type="ChEBI" id="CHEBI:57692"/>
    </cofactor>
</comment>
<dbReference type="GO" id="GO:0016709">
    <property type="term" value="F:oxidoreductase activity, acting on paired donors, with incorporation or reduction of molecular oxygen, NAD(P)H as one donor, and incorporation of one atom of oxygen"/>
    <property type="evidence" value="ECO:0007669"/>
    <property type="project" value="UniProtKB-ARBA"/>
</dbReference>
<evidence type="ECO:0000256" key="3">
    <source>
        <dbReference type="ARBA" id="ARBA00022827"/>
    </source>
</evidence>
<keyword evidence="8" id="KW-1185">Reference proteome</keyword>
<dbReference type="GO" id="GO:0071949">
    <property type="term" value="F:FAD binding"/>
    <property type="evidence" value="ECO:0007669"/>
    <property type="project" value="InterPro"/>
</dbReference>
<reference evidence="7 8" key="1">
    <citation type="submission" date="2021-08" db="EMBL/GenBank/DDBJ databases">
        <title>Draft Genome Sequence of Phanerochaete sordida strain YK-624.</title>
        <authorList>
            <person name="Mori T."/>
            <person name="Dohra H."/>
            <person name="Suzuki T."/>
            <person name="Kawagishi H."/>
            <person name="Hirai H."/>
        </authorList>
    </citation>
    <scope>NUCLEOTIDE SEQUENCE [LARGE SCALE GENOMIC DNA]</scope>
    <source>
        <strain evidence="7 8">YK-624</strain>
    </source>
</reference>
<dbReference type="Proteomes" id="UP000703269">
    <property type="component" value="Unassembled WGS sequence"/>
</dbReference>
<evidence type="ECO:0000259" key="6">
    <source>
        <dbReference type="Pfam" id="PF01494"/>
    </source>
</evidence>
<evidence type="ECO:0000256" key="5">
    <source>
        <dbReference type="SAM" id="MobiDB-lite"/>
    </source>
</evidence>
<dbReference type="EMBL" id="BPQB01000001">
    <property type="protein sequence ID" value="GJE84771.1"/>
    <property type="molecule type" value="Genomic_DNA"/>
</dbReference>
<dbReference type="OrthoDB" id="2690153at2759"/>
<protein>
    <submittedName>
        <fullName evidence="7">FAD-dependent oxidoreductase</fullName>
    </submittedName>
</protein>
<keyword evidence="3" id="KW-0274">FAD</keyword>
<gene>
    <name evidence="7" type="ORF">PsYK624_008470</name>
</gene>
<dbReference type="Gene3D" id="3.30.70.2450">
    <property type="match status" value="1"/>
</dbReference>
<dbReference type="Gene3D" id="3.50.50.60">
    <property type="entry name" value="FAD/NAD(P)-binding domain"/>
    <property type="match status" value="1"/>
</dbReference>
<evidence type="ECO:0000313" key="8">
    <source>
        <dbReference type="Proteomes" id="UP000703269"/>
    </source>
</evidence>
<dbReference type="PRINTS" id="PR00420">
    <property type="entry name" value="RNGMNOXGNASE"/>
</dbReference>
<dbReference type="SUPFAM" id="SSF51905">
    <property type="entry name" value="FAD/NAD(P)-binding domain"/>
    <property type="match status" value="1"/>
</dbReference>
<name>A0A9P3FY74_9APHY</name>
<feature type="domain" description="FAD-binding" evidence="6">
    <location>
        <begin position="6"/>
        <end position="349"/>
    </location>
</feature>
<feature type="region of interest" description="Disordered" evidence="5">
    <location>
        <begin position="414"/>
        <end position="436"/>
    </location>
</feature>